<dbReference type="EMBL" id="CP159207">
    <property type="protein sequence ID" value="XCF18398.1"/>
    <property type="molecule type" value="Genomic_DNA"/>
</dbReference>
<organism evidence="1">
    <name type="scientific">Halobacterium sp. NMX12-1</name>
    <dbReference type="NCBI Taxonomy" id="3166650"/>
    <lineage>
        <taxon>Archaea</taxon>
        <taxon>Methanobacteriati</taxon>
        <taxon>Methanobacteriota</taxon>
        <taxon>Stenosarchaea group</taxon>
        <taxon>Halobacteria</taxon>
        <taxon>Halobacteriales</taxon>
        <taxon>Halobacteriaceae</taxon>
        <taxon>Halobacterium</taxon>
    </lineage>
</organism>
<accession>A0AAU8CHQ5</accession>
<dbReference type="GeneID" id="91110959"/>
<evidence type="ECO:0008006" key="2">
    <source>
        <dbReference type="Google" id="ProtNLM"/>
    </source>
</evidence>
<dbReference type="RefSeq" id="WP_353635668.1">
    <property type="nucleotide sequence ID" value="NZ_CP159207.1"/>
</dbReference>
<sequence length="149" mass="16144">MAVTDDDSEPDWERIARRQLERRAEGRVHDLKLATNQLASAFSDGDATADDFGRFRSEVNGLLNVVEDEMGSLTDGVEPFGDPAPYFHDTQMAADYLDVELDAINEAGNGATVEVGADAIRELADGHTVRVKTPAGIDVELLPETEADP</sequence>
<name>A0AAU8CHQ5_9EURY</name>
<dbReference type="AlphaFoldDB" id="A0AAU8CHQ5"/>
<proteinExistence type="predicted"/>
<keyword evidence="1" id="KW-0614">Plasmid</keyword>
<geneLocation type="plasmid" evidence="1">
    <name>pNMX12-1_21</name>
</geneLocation>
<gene>
    <name evidence="1" type="ORF">ABSL23_17380</name>
</gene>
<dbReference type="KEGG" id="hanx:ABSL23_17380"/>
<protein>
    <recommendedName>
        <fullName evidence="2">Nucleotide exchange factor GrpE</fullName>
    </recommendedName>
</protein>
<evidence type="ECO:0000313" key="1">
    <source>
        <dbReference type="EMBL" id="XCF18398.1"/>
    </source>
</evidence>
<reference evidence="1" key="1">
    <citation type="submission" date="2024-06" db="EMBL/GenBank/DDBJ databases">
        <title>Genome Sequence of an extremely halophilic archaeon isolated from Permian era halite, Salado Formation, Carlsbad, New Mexico: Halobacterium sp. strain NMX12-1.</title>
        <authorList>
            <person name="Sotoa L."/>
            <person name="DasSarma P."/>
            <person name="Anton B.P."/>
            <person name="Vincze T."/>
            <person name="Verma I."/>
            <person name="Eralp B."/>
            <person name="Powers D.W."/>
            <person name="Dozier B.L."/>
            <person name="Roberts R.J."/>
            <person name="DasSarma S."/>
        </authorList>
    </citation>
    <scope>NUCLEOTIDE SEQUENCE</scope>
    <source>
        <strain evidence="1">NMX12-1</strain>
        <plasmid evidence="1">pNMX12-1_21</plasmid>
    </source>
</reference>